<sequence length="206" mass="22176">MMIRPISPAKLVEELADRLAADAPGTRLRVAVDGAASAGPGELAAALVDPLRVRGRAALHVPADGFLRPASLRFEFGRHNPDAFYESWLDETGLMREVLEPADPGRVLPSLWDPHTDRATRAPYQTLPEDGIVLVSGAFLLGGTLAFDVAVHLTQSAAALARRTPDGELWTVPAFARYDDEVAPATFADVVVRMDDPRHPALVENA</sequence>
<dbReference type="EMBL" id="JAUSRA010000001">
    <property type="protein sequence ID" value="MDP9795748.1"/>
    <property type="molecule type" value="Genomic_DNA"/>
</dbReference>
<gene>
    <name evidence="1" type="ORF">J2S43_004260</name>
</gene>
<evidence type="ECO:0008006" key="3">
    <source>
        <dbReference type="Google" id="ProtNLM"/>
    </source>
</evidence>
<dbReference type="InterPro" id="IPR027417">
    <property type="entry name" value="P-loop_NTPase"/>
</dbReference>
<keyword evidence="2" id="KW-1185">Reference proteome</keyword>
<protein>
    <recommendedName>
        <fullName evidence="3">Uridine kinase</fullName>
    </recommendedName>
</protein>
<reference evidence="1 2" key="1">
    <citation type="submission" date="2023-07" db="EMBL/GenBank/DDBJ databases">
        <title>Sequencing the genomes of 1000 actinobacteria strains.</title>
        <authorList>
            <person name="Klenk H.-P."/>
        </authorList>
    </citation>
    <scope>NUCLEOTIDE SEQUENCE [LARGE SCALE GENOMIC DNA]</scope>
    <source>
        <strain evidence="1 2">DSM 44710</strain>
    </source>
</reference>
<accession>A0ABT9MWD0</accession>
<proteinExistence type="predicted"/>
<evidence type="ECO:0000313" key="1">
    <source>
        <dbReference type="EMBL" id="MDP9795748.1"/>
    </source>
</evidence>
<dbReference type="Proteomes" id="UP001240984">
    <property type="component" value="Unassembled WGS sequence"/>
</dbReference>
<dbReference type="RefSeq" id="WP_306831799.1">
    <property type="nucleotide sequence ID" value="NZ_JAUSRA010000001.1"/>
</dbReference>
<comment type="caution">
    <text evidence="1">The sequence shown here is derived from an EMBL/GenBank/DDBJ whole genome shotgun (WGS) entry which is preliminary data.</text>
</comment>
<dbReference type="Gene3D" id="3.40.50.300">
    <property type="entry name" value="P-loop containing nucleotide triphosphate hydrolases"/>
    <property type="match status" value="1"/>
</dbReference>
<name>A0ABT9MWD0_9ACTN</name>
<organism evidence="1 2">
    <name type="scientific">Catenuloplanes nepalensis</name>
    <dbReference type="NCBI Taxonomy" id="587533"/>
    <lineage>
        <taxon>Bacteria</taxon>
        <taxon>Bacillati</taxon>
        <taxon>Actinomycetota</taxon>
        <taxon>Actinomycetes</taxon>
        <taxon>Micromonosporales</taxon>
        <taxon>Micromonosporaceae</taxon>
        <taxon>Catenuloplanes</taxon>
    </lineage>
</organism>
<evidence type="ECO:0000313" key="2">
    <source>
        <dbReference type="Proteomes" id="UP001240984"/>
    </source>
</evidence>